<dbReference type="PANTHER" id="PTHR32134:SF92">
    <property type="entry name" value="FNIP REPEAT-CONTAINING PROTEIN"/>
    <property type="match status" value="1"/>
</dbReference>
<dbReference type="Pfam" id="PF05725">
    <property type="entry name" value="FNIP"/>
    <property type="match status" value="2"/>
</dbReference>
<dbReference type="PaxDb" id="44689-DDB0203613"/>
<dbReference type="KEGG" id="ddi:DDB_G0271758"/>
<dbReference type="VEuPathDB" id="AmoebaDB:DDB_G0271758"/>
<protein>
    <recommendedName>
        <fullName evidence="4">FNIP repeat-containing protein</fullName>
    </recommendedName>
</protein>
<reference evidence="2 3" key="1">
    <citation type="journal article" date="2005" name="Nature">
        <title>The genome of the social amoeba Dictyostelium discoideum.</title>
        <authorList>
            <consortium name="The Dictyostelium discoideum Sequencing Consortium"/>
            <person name="Eichinger L."/>
            <person name="Pachebat J.A."/>
            <person name="Glockner G."/>
            <person name="Rajandream M.A."/>
            <person name="Sucgang R."/>
            <person name="Berriman M."/>
            <person name="Song J."/>
            <person name="Olsen R."/>
            <person name="Szafranski K."/>
            <person name="Xu Q."/>
            <person name="Tunggal B."/>
            <person name="Kummerfeld S."/>
            <person name="Madera M."/>
            <person name="Konfortov B.A."/>
            <person name="Rivero F."/>
            <person name="Bankier A.T."/>
            <person name="Lehmann R."/>
            <person name="Hamlin N."/>
            <person name="Davies R."/>
            <person name="Gaudet P."/>
            <person name="Fey P."/>
            <person name="Pilcher K."/>
            <person name="Chen G."/>
            <person name="Saunders D."/>
            <person name="Sodergren E."/>
            <person name="Davis P."/>
            <person name="Kerhornou A."/>
            <person name="Nie X."/>
            <person name="Hall N."/>
            <person name="Anjard C."/>
            <person name="Hemphill L."/>
            <person name="Bason N."/>
            <person name="Farbrother P."/>
            <person name="Desany B."/>
            <person name="Just E."/>
            <person name="Morio T."/>
            <person name="Rost R."/>
            <person name="Churcher C."/>
            <person name="Cooper J."/>
            <person name="Haydock S."/>
            <person name="van Driessche N."/>
            <person name="Cronin A."/>
            <person name="Goodhead I."/>
            <person name="Muzny D."/>
            <person name="Mourier T."/>
            <person name="Pain A."/>
            <person name="Lu M."/>
            <person name="Harper D."/>
            <person name="Lindsay R."/>
            <person name="Hauser H."/>
            <person name="James K."/>
            <person name="Quiles M."/>
            <person name="Madan Babu M."/>
            <person name="Saito T."/>
            <person name="Buchrieser C."/>
            <person name="Wardroper A."/>
            <person name="Felder M."/>
            <person name="Thangavelu M."/>
            <person name="Johnson D."/>
            <person name="Knights A."/>
            <person name="Loulseged H."/>
            <person name="Mungall K."/>
            <person name="Oliver K."/>
            <person name="Price C."/>
            <person name="Quail M.A."/>
            <person name="Urushihara H."/>
            <person name="Hernandez J."/>
            <person name="Rabbinowitsch E."/>
            <person name="Steffen D."/>
            <person name="Sanders M."/>
            <person name="Ma J."/>
            <person name="Kohara Y."/>
            <person name="Sharp S."/>
            <person name="Simmonds M."/>
            <person name="Spiegler S."/>
            <person name="Tivey A."/>
            <person name="Sugano S."/>
            <person name="White B."/>
            <person name="Walker D."/>
            <person name="Woodward J."/>
            <person name="Winckler T."/>
            <person name="Tanaka Y."/>
            <person name="Shaulsky G."/>
            <person name="Schleicher M."/>
            <person name="Weinstock G."/>
            <person name="Rosenthal A."/>
            <person name="Cox E.C."/>
            <person name="Chisholm R.L."/>
            <person name="Gibbs R."/>
            <person name="Loomis W.F."/>
            <person name="Platzer M."/>
            <person name="Kay R.R."/>
            <person name="Williams J."/>
            <person name="Dear P.H."/>
            <person name="Noegel A.A."/>
            <person name="Barrell B."/>
            <person name="Kuspa A."/>
        </authorList>
    </citation>
    <scope>NUCLEOTIDE SEQUENCE [LARGE SCALE GENOMIC DNA]</scope>
    <source>
        <strain evidence="2 3">AX4</strain>
    </source>
</reference>
<dbReference type="AlphaFoldDB" id="Q55AP6"/>
<dbReference type="HOGENOM" id="CLU_419464_0_0_1"/>
<sequence>MNIVKENSIIFFKLWRNIVIKNKIIEFLRLYNFYYFPVSFDTVSSFLEFQNKEYLNSIKFSFKGNVFITSENNNISESCLESPKINYGGGGGGGGRISNDKNNVGYDEYFKNRIDNKMNLSNQIFKEISNIPNDITLEITTHNEFLDTFMFPKNIKTLIINLFGFKFDFSLENYKYLKHLIIKKGFYNINSIFYSNSLLESVSIFHEGKSIDYTNKLNENNKIIELPKTLKLLKLSNEYYNYINFSNSQLKRLSYSFESPQMINVGTLPNTLETLLLNSKYHFQFFENVLPKSLTHLEFDNRSNFSHEFAENVLPPNLKTLRLPRNYNENLKNLPKTLTSLKSGRIFPKSILFELTSLIKLDLSNCIDLSKNNLNINNNDDDNDEKLKTLENILPYSLRVLHLTTYSIISPITIVSDENKNYNLTKLIIPTFNRESLKKIVIPKSIKSIDLNIYDEHDYLQSFYEFNLLESIRLGLTPSLITENQLPKYLKDLRIYRLDLPFNSKHTLKSNILPTTLKYLKIFSFQIQNFINFVKKIKYNSKNNNQENNKEGKEEEEKEILDIKLIDYKLPSSIKILEICSRTDVYENWLPESIEILILPDCYSKIHLPLPSTLHSIYIDSGNHQILNDHQLVSSLMGILKPIDYCSKIYKKLINKQIKLK</sequence>
<accession>Q55AP6</accession>
<dbReference type="Proteomes" id="UP000002195">
    <property type="component" value="Unassembled WGS sequence"/>
</dbReference>
<evidence type="ECO:0008006" key="4">
    <source>
        <dbReference type="Google" id="ProtNLM"/>
    </source>
</evidence>
<dbReference type="InterPro" id="IPR008615">
    <property type="entry name" value="FNIP"/>
</dbReference>
<name>Q55AP6_DICDI</name>
<evidence type="ECO:0000313" key="3">
    <source>
        <dbReference type="Proteomes" id="UP000002195"/>
    </source>
</evidence>
<dbReference type="GeneID" id="8618104"/>
<dbReference type="InParanoid" id="Q55AP6"/>
<proteinExistence type="predicted"/>
<evidence type="ECO:0000256" key="1">
    <source>
        <dbReference type="ARBA" id="ARBA00022737"/>
    </source>
</evidence>
<organism evidence="2 3">
    <name type="scientific">Dictyostelium discoideum</name>
    <name type="common">Social amoeba</name>
    <dbReference type="NCBI Taxonomy" id="44689"/>
    <lineage>
        <taxon>Eukaryota</taxon>
        <taxon>Amoebozoa</taxon>
        <taxon>Evosea</taxon>
        <taxon>Eumycetozoa</taxon>
        <taxon>Dictyostelia</taxon>
        <taxon>Dictyosteliales</taxon>
        <taxon>Dictyosteliaceae</taxon>
        <taxon>Dictyostelium</taxon>
    </lineage>
</organism>
<gene>
    <name evidence="2" type="ORF">DDB_G0271758</name>
</gene>
<dbReference type="EMBL" id="AAFI02000006">
    <property type="protein sequence ID" value="EAL71569.1"/>
    <property type="molecule type" value="Genomic_DNA"/>
</dbReference>
<keyword evidence="3" id="KW-1185">Reference proteome</keyword>
<dbReference type="PANTHER" id="PTHR32134">
    <property type="entry name" value="FNIP REPEAT-CONTAINING PROTEIN"/>
    <property type="match status" value="1"/>
</dbReference>
<dbReference type="dictyBase" id="DDB_G0271758">
    <property type="gene designation" value="rccA"/>
</dbReference>
<evidence type="ECO:0000313" key="2">
    <source>
        <dbReference type="EMBL" id="EAL71569.1"/>
    </source>
</evidence>
<keyword evidence="1" id="KW-0677">Repeat</keyword>
<dbReference type="SMR" id="Q55AP6"/>
<comment type="caution">
    <text evidence="2">The sequence shown here is derived from an EMBL/GenBank/DDBJ whole genome shotgun (WGS) entry which is preliminary data.</text>
</comment>
<dbReference type="InterPro" id="IPR051251">
    <property type="entry name" value="STK_FNIP-Repeat"/>
</dbReference>
<dbReference type="RefSeq" id="XP_645476.1">
    <property type="nucleotide sequence ID" value="XM_640384.1"/>
</dbReference>